<keyword evidence="2" id="KW-0812">Transmembrane</keyword>
<feature type="compositionally biased region" description="Low complexity" evidence="1">
    <location>
        <begin position="130"/>
        <end position="142"/>
    </location>
</feature>
<keyword evidence="2" id="KW-1133">Transmembrane helix</keyword>
<feature type="region of interest" description="Disordered" evidence="1">
    <location>
        <begin position="108"/>
        <end position="188"/>
    </location>
</feature>
<dbReference type="EMBL" id="JBHMBS010000007">
    <property type="protein sequence ID" value="MFB9677214.1"/>
    <property type="molecule type" value="Genomic_DNA"/>
</dbReference>
<keyword evidence="2" id="KW-0472">Membrane</keyword>
<protein>
    <submittedName>
        <fullName evidence="3">Cellulose synthase</fullName>
    </submittedName>
</protein>
<sequence length="188" mass="18939">MSFEQIAWLPICAGVTGVGLVLSVLLMRRRGAAAGLRAAAWSLLPVAAFLTGALPTLWNIGTAVVTFVANLVLNPTVWAGVGVAGLSALLFLVSGFLRGRRLRAAASSGASPAPVASAPAAGQRRAVPQGTPGSTGTPGATAVTQPLPKRTPAPSPVSRTAGSKPAAKPAADDDFSDIEDILKRRGIG</sequence>
<feature type="compositionally biased region" description="Low complexity" evidence="1">
    <location>
        <begin position="108"/>
        <end position="122"/>
    </location>
</feature>
<accession>A0ABV5TDX1</accession>
<gene>
    <name evidence="3" type="ORF">ACFFRH_17185</name>
</gene>
<reference evidence="3 4" key="1">
    <citation type="submission" date="2024-09" db="EMBL/GenBank/DDBJ databases">
        <authorList>
            <person name="Sun Q."/>
            <person name="Mori K."/>
        </authorList>
    </citation>
    <scope>NUCLEOTIDE SEQUENCE [LARGE SCALE GENOMIC DNA]</scope>
    <source>
        <strain evidence="3 4">JCM 3028</strain>
    </source>
</reference>
<feature type="transmembrane region" description="Helical" evidence="2">
    <location>
        <begin position="38"/>
        <end position="58"/>
    </location>
</feature>
<organism evidence="3 4">
    <name type="scientific">Streptosporangium vulgare</name>
    <dbReference type="NCBI Taxonomy" id="46190"/>
    <lineage>
        <taxon>Bacteria</taxon>
        <taxon>Bacillati</taxon>
        <taxon>Actinomycetota</taxon>
        <taxon>Actinomycetes</taxon>
        <taxon>Streptosporangiales</taxon>
        <taxon>Streptosporangiaceae</taxon>
        <taxon>Streptosporangium</taxon>
    </lineage>
</organism>
<evidence type="ECO:0000313" key="4">
    <source>
        <dbReference type="Proteomes" id="UP001589610"/>
    </source>
</evidence>
<name>A0ABV5TDX1_9ACTN</name>
<proteinExistence type="predicted"/>
<dbReference type="Proteomes" id="UP001589610">
    <property type="component" value="Unassembled WGS sequence"/>
</dbReference>
<keyword evidence="4" id="KW-1185">Reference proteome</keyword>
<feature type="transmembrane region" description="Helical" evidence="2">
    <location>
        <begin position="6"/>
        <end position="26"/>
    </location>
</feature>
<evidence type="ECO:0000313" key="3">
    <source>
        <dbReference type="EMBL" id="MFB9677214.1"/>
    </source>
</evidence>
<dbReference type="RefSeq" id="WP_386157644.1">
    <property type="nucleotide sequence ID" value="NZ_JBHMBS010000007.1"/>
</dbReference>
<evidence type="ECO:0000256" key="1">
    <source>
        <dbReference type="SAM" id="MobiDB-lite"/>
    </source>
</evidence>
<comment type="caution">
    <text evidence="3">The sequence shown here is derived from an EMBL/GenBank/DDBJ whole genome shotgun (WGS) entry which is preliminary data.</text>
</comment>
<evidence type="ECO:0000256" key="2">
    <source>
        <dbReference type="SAM" id="Phobius"/>
    </source>
</evidence>
<feature type="transmembrane region" description="Helical" evidence="2">
    <location>
        <begin position="78"/>
        <end position="97"/>
    </location>
</feature>